<evidence type="ECO:0000313" key="2">
    <source>
        <dbReference type="Proteomes" id="UP000571018"/>
    </source>
</evidence>
<dbReference type="EMBL" id="JACAOA010000007">
    <property type="protein sequence ID" value="MBA5728955.1"/>
    <property type="molecule type" value="Genomic_DNA"/>
</dbReference>
<dbReference type="AlphaFoldDB" id="A0A839A5T4"/>
<name>A0A839A5T4_9LACT</name>
<proteinExistence type="predicted"/>
<sequence length="304" mass="35589">MSRIRDIGLAFLCTIAIVNVTTFDQPVMLEQPEFILAQELNEFEGIPEEIQGVWSYEGDMSSQSAILRGNQMVITDEYNGSVYYTIDITQVEENFEVDGIEDNDNRTLYILKTNLNDYSMRYGEEEATMTTDSFYFVYDENEDKLIPQPEVSFNRDAEEELAFIIHDNLVQEQPINREQLREVDTEFLVNQYHSHQEAGNEEIYLELYRDIANEYPDLNLLRNEDYETYRDISSTIINHSELTYVRLNQAGADNILSLYQEAQTNDLSDEDLVKEIYPRIEAEIQAFHDRQLTYENSLRYGEES</sequence>
<comment type="caution">
    <text evidence="1">The sequence shown here is derived from an EMBL/GenBank/DDBJ whole genome shotgun (WGS) entry which is preliminary data.</text>
</comment>
<protein>
    <submittedName>
        <fullName evidence="1">Uncharacterized protein</fullName>
    </submittedName>
</protein>
<organism evidence="1 2">
    <name type="scientific">Ruoffia halotolerans</name>
    <dbReference type="NCBI Taxonomy" id="2748684"/>
    <lineage>
        <taxon>Bacteria</taxon>
        <taxon>Bacillati</taxon>
        <taxon>Bacillota</taxon>
        <taxon>Bacilli</taxon>
        <taxon>Lactobacillales</taxon>
        <taxon>Aerococcaceae</taxon>
        <taxon>Ruoffia</taxon>
    </lineage>
</organism>
<evidence type="ECO:0000313" key="1">
    <source>
        <dbReference type="EMBL" id="MBA5728955.1"/>
    </source>
</evidence>
<gene>
    <name evidence="1" type="ORF">HW423_04065</name>
</gene>
<keyword evidence="2" id="KW-1185">Reference proteome</keyword>
<accession>A0A839A5T4</accession>
<dbReference type="Proteomes" id="UP000571018">
    <property type="component" value="Unassembled WGS sequence"/>
</dbReference>
<dbReference type="RefSeq" id="WP_218930669.1">
    <property type="nucleotide sequence ID" value="NZ_JACAOA010000007.1"/>
</dbReference>
<reference evidence="1 2" key="1">
    <citation type="submission" date="2020-06" db="EMBL/GenBank/DDBJ databases">
        <title>Reclassification of Facklamia ignava, Facklamia soureckii and Facklami tabacinasalis as Falseniella iganva gen. nov., comb. nov., Hutsoniella ignava gen. nov., comb. nov., and Ruoffia tabacinasalis gen. nov., comb. nov and description of Ruoffia haltotolerans sp. nov., isolated from hypersaline Inland Sea of Qatar.</title>
        <authorList>
            <person name="Fotedar R."/>
            <person name="Sankaranarayanan K."/>
            <person name="Lawson P."/>
            <person name="Caldwell M."/>
            <person name="Zeyara A."/>
            <person name="Al Malki A."/>
            <person name="Ali M."/>
        </authorList>
    </citation>
    <scope>NUCLEOTIDE SEQUENCE [LARGE SCALE GENOMIC DNA]</scope>
    <source>
        <strain evidence="1 2">INB8</strain>
    </source>
</reference>